<feature type="transmembrane region" description="Helical" evidence="1">
    <location>
        <begin position="20"/>
        <end position="38"/>
    </location>
</feature>
<evidence type="ECO:0000313" key="2">
    <source>
        <dbReference type="EMBL" id="CAG8647115.1"/>
    </source>
</evidence>
<gene>
    <name evidence="2" type="ORF">AGERDE_LOCUS11243</name>
</gene>
<sequence>MPDNREEIAKSISCYGLPYGTWGLACWLFASVTTFLTYARPPKRQDMPLFIAKIVMTVGPVIFTCIRCHGEWVFVLIACGKLAPWALKMLNDRITLRFKKRSTLLAVKGLFQYSANPAEEKQLDEYDSDDGDTTNETVTKAVNTILAVCAVLTIIILCIGGWVALVKFVLIVSPPKYNDSVNVASAWISVIIASIIFIIVLFCVSFCLCSCMNKISECFGSSGDIASIVVVYFVVASHVLFSHILLADLYKNWNGLASEKYARISAIIFLVGRNLHIIDFIQYLYESYRNR</sequence>
<reference evidence="2" key="1">
    <citation type="submission" date="2021-06" db="EMBL/GenBank/DDBJ databases">
        <authorList>
            <person name="Kallberg Y."/>
            <person name="Tangrot J."/>
            <person name="Rosling A."/>
        </authorList>
    </citation>
    <scope>NUCLEOTIDE SEQUENCE</scope>
    <source>
        <strain evidence="2">MT106</strain>
    </source>
</reference>
<evidence type="ECO:0000256" key="1">
    <source>
        <dbReference type="SAM" id="Phobius"/>
    </source>
</evidence>
<dbReference type="EMBL" id="CAJVPL010004401">
    <property type="protein sequence ID" value="CAG8647115.1"/>
    <property type="molecule type" value="Genomic_DNA"/>
</dbReference>
<keyword evidence="1" id="KW-0472">Membrane</keyword>
<name>A0A9N9DTT5_9GLOM</name>
<protein>
    <submittedName>
        <fullName evidence="2">13290_t:CDS:1</fullName>
    </submittedName>
</protein>
<keyword evidence="1" id="KW-0812">Transmembrane</keyword>
<comment type="caution">
    <text evidence="2">The sequence shown here is derived from an EMBL/GenBank/DDBJ whole genome shotgun (WGS) entry which is preliminary data.</text>
</comment>
<feature type="transmembrane region" description="Helical" evidence="1">
    <location>
        <begin position="186"/>
        <end position="213"/>
    </location>
</feature>
<organism evidence="2 3">
    <name type="scientific">Ambispora gerdemannii</name>
    <dbReference type="NCBI Taxonomy" id="144530"/>
    <lineage>
        <taxon>Eukaryota</taxon>
        <taxon>Fungi</taxon>
        <taxon>Fungi incertae sedis</taxon>
        <taxon>Mucoromycota</taxon>
        <taxon>Glomeromycotina</taxon>
        <taxon>Glomeromycetes</taxon>
        <taxon>Archaeosporales</taxon>
        <taxon>Ambisporaceae</taxon>
        <taxon>Ambispora</taxon>
    </lineage>
</organism>
<keyword evidence="1" id="KW-1133">Transmembrane helix</keyword>
<accession>A0A9N9DTT5</accession>
<feature type="transmembrane region" description="Helical" evidence="1">
    <location>
        <begin position="145"/>
        <end position="166"/>
    </location>
</feature>
<dbReference type="PROSITE" id="PS51257">
    <property type="entry name" value="PROKAR_LIPOPROTEIN"/>
    <property type="match status" value="1"/>
</dbReference>
<dbReference type="Proteomes" id="UP000789831">
    <property type="component" value="Unassembled WGS sequence"/>
</dbReference>
<feature type="transmembrane region" description="Helical" evidence="1">
    <location>
        <begin position="266"/>
        <end position="285"/>
    </location>
</feature>
<evidence type="ECO:0000313" key="3">
    <source>
        <dbReference type="Proteomes" id="UP000789831"/>
    </source>
</evidence>
<keyword evidence="3" id="KW-1185">Reference proteome</keyword>
<dbReference type="OrthoDB" id="2396694at2759"/>
<proteinExistence type="predicted"/>
<feature type="transmembrane region" description="Helical" evidence="1">
    <location>
        <begin position="225"/>
        <end position="246"/>
    </location>
</feature>
<dbReference type="AlphaFoldDB" id="A0A9N9DTT5"/>